<dbReference type="PANTHER" id="PTHR10694:SF33">
    <property type="entry name" value="LYSINE-SPECIFIC DEMETHYLASE 5"/>
    <property type="match status" value="1"/>
</dbReference>
<keyword evidence="2" id="KW-0408">Iron</keyword>
<dbReference type="InterPro" id="IPR003349">
    <property type="entry name" value="JmjN"/>
</dbReference>
<feature type="region of interest" description="Disordered" evidence="3">
    <location>
        <begin position="282"/>
        <end position="304"/>
    </location>
</feature>
<dbReference type="SMART" id="SM00545">
    <property type="entry name" value="JmjN"/>
    <property type="match status" value="1"/>
</dbReference>
<dbReference type="GO" id="GO:0010468">
    <property type="term" value="P:regulation of gene expression"/>
    <property type="evidence" value="ECO:0007669"/>
    <property type="project" value="TreeGrafter"/>
</dbReference>
<protein>
    <submittedName>
        <fullName evidence="5">Lysine-specific demethylase</fullName>
    </submittedName>
</protein>
<organism evidence="5 6">
    <name type="scientific">Cucurbita argyrosperma subsp. sororia</name>
    <dbReference type="NCBI Taxonomy" id="37648"/>
    <lineage>
        <taxon>Eukaryota</taxon>
        <taxon>Viridiplantae</taxon>
        <taxon>Streptophyta</taxon>
        <taxon>Embryophyta</taxon>
        <taxon>Tracheophyta</taxon>
        <taxon>Spermatophyta</taxon>
        <taxon>Magnoliopsida</taxon>
        <taxon>eudicotyledons</taxon>
        <taxon>Gunneridae</taxon>
        <taxon>Pentapetalae</taxon>
        <taxon>rosids</taxon>
        <taxon>fabids</taxon>
        <taxon>Cucurbitales</taxon>
        <taxon>Cucurbitaceae</taxon>
        <taxon>Cucurbiteae</taxon>
        <taxon>Cucurbita</taxon>
    </lineage>
</organism>
<keyword evidence="6" id="KW-1185">Reference proteome</keyword>
<dbReference type="GO" id="GO:0046872">
    <property type="term" value="F:metal ion binding"/>
    <property type="evidence" value="ECO:0007669"/>
    <property type="project" value="UniProtKB-KW"/>
</dbReference>
<dbReference type="PANTHER" id="PTHR10694">
    <property type="entry name" value="LYSINE-SPECIFIC DEMETHYLASE"/>
    <property type="match status" value="1"/>
</dbReference>
<dbReference type="GO" id="GO:0005634">
    <property type="term" value="C:nucleus"/>
    <property type="evidence" value="ECO:0007669"/>
    <property type="project" value="TreeGrafter"/>
</dbReference>
<dbReference type="Pfam" id="PF02375">
    <property type="entry name" value="JmjN"/>
    <property type="match status" value="1"/>
</dbReference>
<dbReference type="GO" id="GO:0000785">
    <property type="term" value="C:chromatin"/>
    <property type="evidence" value="ECO:0007669"/>
    <property type="project" value="TreeGrafter"/>
</dbReference>
<keyword evidence="1" id="KW-0479">Metal-binding</keyword>
<feature type="domain" description="JmjN" evidence="4">
    <location>
        <begin position="38"/>
        <end position="80"/>
    </location>
</feature>
<comment type="caution">
    <text evidence="5">The sequence shown here is derived from an EMBL/GenBank/DDBJ whole genome shotgun (WGS) entry which is preliminary data.</text>
</comment>
<evidence type="ECO:0000313" key="6">
    <source>
        <dbReference type="Proteomes" id="UP000685013"/>
    </source>
</evidence>
<dbReference type="EMBL" id="JAGKQH010000002">
    <property type="protein sequence ID" value="KAG6606271.1"/>
    <property type="molecule type" value="Genomic_DNA"/>
</dbReference>
<gene>
    <name evidence="5" type="primary">JMJ706</name>
    <name evidence="5" type="ORF">SDJN03_03588</name>
</gene>
<name>A0AAV6P6B9_9ROSI</name>
<feature type="non-terminal residue" evidence="5">
    <location>
        <position position="1"/>
    </location>
</feature>
<sequence>MDSFSWPNGPSYRNKDFSKRKIDKFHCSDLEWTDEIPECPVYHPSEGEFEDPLVYLQKIAPGASRYGQTFSLIHIIKVSPVVNHLMDLLGITEPMLYIGMLFSIFAWRMWRMVSCIDDAALRFENVVKENVYREDILSANGFNCGEAVNFAISYWFPLGTLASQCMPFLIDLSPFPQAISYESDSLPQLCSVVTHEIQGVNGDFSKVPWHYPLQCMHMSVAAVMDIMILTSGAAEICRTEMSETSRRPKPNIIQKHAYNEFGNHETPSVSQVSCYTCEPFPSLQPGENCSRSAIRPPGDHNDDD</sequence>
<dbReference type="AlphaFoldDB" id="A0AAV6P6B9"/>
<evidence type="ECO:0000256" key="1">
    <source>
        <dbReference type="ARBA" id="ARBA00022723"/>
    </source>
</evidence>
<proteinExistence type="predicted"/>
<evidence type="ECO:0000256" key="3">
    <source>
        <dbReference type="SAM" id="MobiDB-lite"/>
    </source>
</evidence>
<evidence type="ECO:0000256" key="2">
    <source>
        <dbReference type="ARBA" id="ARBA00023004"/>
    </source>
</evidence>
<dbReference type="Proteomes" id="UP000685013">
    <property type="component" value="Chromosome 2"/>
</dbReference>
<reference evidence="5 6" key="1">
    <citation type="journal article" date="2021" name="Hortic Res">
        <title>The domestication of Cucurbita argyrosperma as revealed by the genome of its wild relative.</title>
        <authorList>
            <person name="Barrera-Redondo J."/>
            <person name="Sanchez-de la Vega G."/>
            <person name="Aguirre-Liguori J.A."/>
            <person name="Castellanos-Morales G."/>
            <person name="Gutierrez-Guerrero Y.T."/>
            <person name="Aguirre-Dugua X."/>
            <person name="Aguirre-Planter E."/>
            <person name="Tenaillon M.I."/>
            <person name="Lira-Saade R."/>
            <person name="Eguiarte L.E."/>
        </authorList>
    </citation>
    <scope>NUCLEOTIDE SEQUENCE [LARGE SCALE GENOMIC DNA]</scope>
    <source>
        <strain evidence="5">JBR-2021</strain>
    </source>
</reference>
<accession>A0AAV6P6B9</accession>
<evidence type="ECO:0000313" key="5">
    <source>
        <dbReference type="EMBL" id="KAG6606271.1"/>
    </source>
</evidence>
<evidence type="ECO:0000259" key="4">
    <source>
        <dbReference type="SMART" id="SM00545"/>
    </source>
</evidence>
<dbReference type="GO" id="GO:0141052">
    <property type="term" value="F:histone H3 demethylase activity"/>
    <property type="evidence" value="ECO:0007669"/>
    <property type="project" value="UniProtKB-ARBA"/>
</dbReference>